<feature type="domain" description="CCHC-type" evidence="3">
    <location>
        <begin position="128"/>
        <end position="144"/>
    </location>
</feature>
<dbReference type="SUPFAM" id="SSF57756">
    <property type="entry name" value="Retrovirus zinc finger-like domains"/>
    <property type="match status" value="1"/>
</dbReference>
<feature type="non-terminal residue" evidence="4">
    <location>
        <position position="1"/>
    </location>
</feature>
<dbReference type="Pfam" id="PF00098">
    <property type="entry name" value="zf-CCHC"/>
    <property type="match status" value="1"/>
</dbReference>
<dbReference type="InterPro" id="IPR001878">
    <property type="entry name" value="Znf_CCHC"/>
</dbReference>
<keyword evidence="1" id="KW-0862">Zinc</keyword>
<keyword evidence="1" id="KW-0479">Metal-binding</keyword>
<dbReference type="EMBL" id="CAXAMN010027521">
    <property type="protein sequence ID" value="CAK9111176.1"/>
    <property type="molecule type" value="Genomic_DNA"/>
</dbReference>
<evidence type="ECO:0000259" key="3">
    <source>
        <dbReference type="PROSITE" id="PS50158"/>
    </source>
</evidence>
<proteinExistence type="predicted"/>
<accession>A0ABP0SFM2</accession>
<gene>
    <name evidence="4" type="ORF">CCMP2556_LOCUS51629</name>
</gene>
<protein>
    <recommendedName>
        <fullName evidence="3">CCHC-type domain-containing protein</fullName>
    </recommendedName>
</protein>
<evidence type="ECO:0000313" key="5">
    <source>
        <dbReference type="Proteomes" id="UP001642484"/>
    </source>
</evidence>
<dbReference type="Gene3D" id="4.10.60.10">
    <property type="entry name" value="Zinc finger, CCHC-type"/>
    <property type="match status" value="1"/>
</dbReference>
<feature type="region of interest" description="Disordered" evidence="2">
    <location>
        <begin position="215"/>
        <end position="244"/>
    </location>
</feature>
<feature type="compositionally biased region" description="Pro residues" evidence="2">
    <location>
        <begin position="484"/>
        <end position="495"/>
    </location>
</feature>
<evidence type="ECO:0000313" key="4">
    <source>
        <dbReference type="EMBL" id="CAK9111176.1"/>
    </source>
</evidence>
<dbReference type="InterPro" id="IPR036875">
    <property type="entry name" value="Znf_CCHC_sf"/>
</dbReference>
<sequence length="665" mass="75612">LGADRKKAAGVFHTEYDGVYATEEVIEGNGTDQEEIDNIEHYIMELQDEGPSEDTALSESEAAEILSTYLQQKKTYTQSIKDKKTKELARGYGAGRRPNFSVNRGDRDRPLRPGSYSVTIAELQKRTRCRQCGQIGHWKRDCKNPPMKPGSSSSMSASRTNETHLLESTPEVHFVGSLEKEEFIDKNLSSHGPTSSSPFEMTGTRTPEPLILRTSIEGQPDCTDVNTGQKRSRHAPPETSNPEDKAVKAWTQLTRRLLVVLMPLQYLFEHLLETIMGAQPQRRVLTRLIENMSDEDLHHVTKTAKNEMKRRVELSDNFVMISDPEQHSDGSQKKVPKATLVRTQRCDQIDSLPCIEILTGPRPRCRCGLQVKIHLSTETDHEEEMYFRCPKYPGQQCGFKQWVPCQPLKDVTSWKYRQQPGEKPKSYAEVLEGMVQDICPHSSTHRKGSNAFLTKVTCRYCNKVIRQEKKTVVTETASPSSPSEAPPRPSTPTPTSPQEGMTEPEDYQDFMDFLRWRRMKGPSSQQTNANMDSVENLANPKENGLALPPTSKVFYLTQPGNYMLKNFKVTMTKENLNRKAMNEQMLHFLSNELSFNECVGVDVVFLPTLGNRSRPVEQDGTYIDPAAVEAPHQRGITERHHKRTFINHQKQKIYKNQIMTNDLLK</sequence>
<dbReference type="PROSITE" id="PS50158">
    <property type="entry name" value="ZF_CCHC"/>
    <property type="match status" value="1"/>
</dbReference>
<evidence type="ECO:0000256" key="2">
    <source>
        <dbReference type="SAM" id="MobiDB-lite"/>
    </source>
</evidence>
<comment type="caution">
    <text evidence="4">The sequence shown here is derived from an EMBL/GenBank/DDBJ whole genome shotgun (WGS) entry which is preliminary data.</text>
</comment>
<dbReference type="Proteomes" id="UP001642484">
    <property type="component" value="Unassembled WGS sequence"/>
</dbReference>
<organism evidence="4 5">
    <name type="scientific">Durusdinium trenchii</name>
    <dbReference type="NCBI Taxonomy" id="1381693"/>
    <lineage>
        <taxon>Eukaryota</taxon>
        <taxon>Sar</taxon>
        <taxon>Alveolata</taxon>
        <taxon>Dinophyceae</taxon>
        <taxon>Suessiales</taxon>
        <taxon>Symbiodiniaceae</taxon>
        <taxon>Durusdinium</taxon>
    </lineage>
</organism>
<evidence type="ECO:0000256" key="1">
    <source>
        <dbReference type="PROSITE-ProRule" id="PRU00047"/>
    </source>
</evidence>
<dbReference type="SMART" id="SM00343">
    <property type="entry name" value="ZnF_C2HC"/>
    <property type="match status" value="1"/>
</dbReference>
<name>A0ABP0SFM2_9DINO</name>
<feature type="region of interest" description="Disordered" evidence="2">
    <location>
        <begin position="93"/>
        <end position="114"/>
    </location>
</feature>
<keyword evidence="5" id="KW-1185">Reference proteome</keyword>
<feature type="compositionally biased region" description="Low complexity" evidence="2">
    <location>
        <begin position="473"/>
        <end position="483"/>
    </location>
</feature>
<reference evidence="4 5" key="1">
    <citation type="submission" date="2024-02" db="EMBL/GenBank/DDBJ databases">
        <authorList>
            <person name="Chen Y."/>
            <person name="Shah S."/>
            <person name="Dougan E. K."/>
            <person name="Thang M."/>
            <person name="Chan C."/>
        </authorList>
    </citation>
    <scope>NUCLEOTIDE SEQUENCE [LARGE SCALE GENOMIC DNA]</scope>
</reference>
<feature type="non-terminal residue" evidence="4">
    <location>
        <position position="665"/>
    </location>
</feature>
<feature type="region of interest" description="Disordered" evidence="2">
    <location>
        <begin position="471"/>
        <end position="504"/>
    </location>
</feature>
<keyword evidence="1" id="KW-0863">Zinc-finger</keyword>